<feature type="domain" description="Amine oxidase" evidence="4">
    <location>
        <begin position="13"/>
        <end position="267"/>
    </location>
</feature>
<dbReference type="Proteomes" id="UP000570514">
    <property type="component" value="Unassembled WGS sequence"/>
</dbReference>
<accession>A0A846N0T6</accession>
<dbReference type="EMBL" id="JAASRM010000001">
    <property type="protein sequence ID" value="NIK88852.1"/>
    <property type="molecule type" value="Genomic_DNA"/>
</dbReference>
<dbReference type="AlphaFoldDB" id="A0A846N0T6"/>
<dbReference type="PANTHER" id="PTHR10668:SF103">
    <property type="entry name" value="PYRIDINE NUCLEOTIDE-DISULFIDE OXIDOREDUCTASE DOMAIN-CONTAINING PROTEIN 2"/>
    <property type="match status" value="1"/>
</dbReference>
<organism evidence="5 6">
    <name type="scientific">Rhizomicrobium palustre</name>
    <dbReference type="NCBI Taxonomy" id="189966"/>
    <lineage>
        <taxon>Bacteria</taxon>
        <taxon>Pseudomonadati</taxon>
        <taxon>Pseudomonadota</taxon>
        <taxon>Alphaproteobacteria</taxon>
        <taxon>Micropepsales</taxon>
        <taxon>Micropepsaceae</taxon>
        <taxon>Rhizomicrobium</taxon>
    </lineage>
</organism>
<sequence length="471" mass="50629">MADVLVIGASVPGLIAATYLARAGYGVTVLESDLHLGGDCANRVPVGDLAVPPGPHLFLALDPKILKELRLGLEYLYRDLPLIALRGEGPALTLPRDVHEARRNLTPLSERDAERFSVYRREHHAFARAMRGLWWEEGAISEETRSRLRQMQVTAATTWLDGAFETDALRASYSFDALSGGISPSAAGSALLFSWRAAQEMCGLQSAVAMLAGGPQMLVDHCVDVATKAGVRFRTLAPVARLLTDGERVHGVQLESGEMLAAEAVLSSLTRRKTLLDFLPPGSCGFALARQLARPQAVGQAKVLLGLNALPPIFEQPGRYVLAERLETASLAYAEARSGQIPSDLALEIVAMPTGTSPPYILSVLVRPVPMEPPGGWKDNATRLVQAVLRILEHHVPKFVSAVGGLAFVPPKARDPFDVRAMTSPWRARITTPLKGLYLCGEAAEPVPCLSGRSARIAASIVQEDLRGGAR</sequence>
<dbReference type="Gene3D" id="3.50.50.60">
    <property type="entry name" value="FAD/NAD(P)-binding domain"/>
    <property type="match status" value="2"/>
</dbReference>
<evidence type="ECO:0000313" key="5">
    <source>
        <dbReference type="EMBL" id="NIK88852.1"/>
    </source>
</evidence>
<evidence type="ECO:0000256" key="1">
    <source>
        <dbReference type="ARBA" id="ARBA00037217"/>
    </source>
</evidence>
<dbReference type="InterPro" id="IPR036188">
    <property type="entry name" value="FAD/NAD-bd_sf"/>
</dbReference>
<comment type="function">
    <text evidence="1">Probable oxidoreductase that may play a role as regulator of mitochondrial function.</text>
</comment>
<dbReference type="InterPro" id="IPR002937">
    <property type="entry name" value="Amino_oxidase"/>
</dbReference>
<reference evidence="5 6" key="1">
    <citation type="submission" date="2020-03" db="EMBL/GenBank/DDBJ databases">
        <title>Genomic Encyclopedia of Type Strains, Phase IV (KMG-IV): sequencing the most valuable type-strain genomes for metagenomic binning, comparative biology and taxonomic classification.</title>
        <authorList>
            <person name="Goeker M."/>
        </authorList>
    </citation>
    <scope>NUCLEOTIDE SEQUENCE [LARGE SCALE GENOMIC DNA]</scope>
    <source>
        <strain evidence="5 6">DSM 19867</strain>
    </source>
</reference>
<protein>
    <recommendedName>
        <fullName evidence="3">Pyridine nucleotide-disulfide oxidoreductase domain-containing protein 2</fullName>
    </recommendedName>
</protein>
<dbReference type="GO" id="GO:0016491">
    <property type="term" value="F:oxidoreductase activity"/>
    <property type="evidence" value="ECO:0007669"/>
    <property type="project" value="InterPro"/>
</dbReference>
<comment type="subunit">
    <text evidence="2">Interacts with COX5B; this interaction may contribute to localize PYROXD2 to the inner face of the inner mitochondrial membrane.</text>
</comment>
<evidence type="ECO:0000256" key="2">
    <source>
        <dbReference type="ARBA" id="ARBA00038825"/>
    </source>
</evidence>
<dbReference type="RefSeq" id="WP_167082988.1">
    <property type="nucleotide sequence ID" value="NZ_BAAADC010000001.1"/>
</dbReference>
<proteinExistence type="predicted"/>
<evidence type="ECO:0000259" key="4">
    <source>
        <dbReference type="Pfam" id="PF01593"/>
    </source>
</evidence>
<comment type="caution">
    <text evidence="5">The sequence shown here is derived from an EMBL/GenBank/DDBJ whole genome shotgun (WGS) entry which is preliminary data.</text>
</comment>
<keyword evidence="6" id="KW-1185">Reference proteome</keyword>
<evidence type="ECO:0000256" key="3">
    <source>
        <dbReference type="ARBA" id="ARBA00040298"/>
    </source>
</evidence>
<dbReference type="Pfam" id="PF01593">
    <property type="entry name" value="Amino_oxidase"/>
    <property type="match status" value="1"/>
</dbReference>
<dbReference type="SUPFAM" id="SSF51905">
    <property type="entry name" value="FAD/NAD(P)-binding domain"/>
    <property type="match status" value="1"/>
</dbReference>
<gene>
    <name evidence="5" type="ORF">FHS83_002170</name>
</gene>
<name>A0A846N0T6_9PROT</name>
<dbReference type="PANTHER" id="PTHR10668">
    <property type="entry name" value="PHYTOENE DEHYDROGENASE"/>
    <property type="match status" value="1"/>
</dbReference>
<evidence type="ECO:0000313" key="6">
    <source>
        <dbReference type="Proteomes" id="UP000570514"/>
    </source>
</evidence>